<dbReference type="EMBL" id="KL363198">
    <property type="protein sequence ID" value="KFD55675.1"/>
    <property type="molecule type" value="Genomic_DNA"/>
</dbReference>
<dbReference type="InterPro" id="IPR036645">
    <property type="entry name" value="Elafin-like_sf"/>
</dbReference>
<gene>
    <name evidence="2" type="ORF">M513_03423</name>
    <name evidence="3" type="ORF">M514_03423</name>
</gene>
<dbReference type="Gene3D" id="4.10.75.10">
    <property type="entry name" value="Elafin-like"/>
    <property type="match status" value="2"/>
</dbReference>
<feature type="domain" description="WAP" evidence="1">
    <location>
        <begin position="173"/>
        <end position="218"/>
    </location>
</feature>
<organism evidence="3">
    <name type="scientific">Trichuris suis</name>
    <name type="common">pig whipworm</name>
    <dbReference type="NCBI Taxonomy" id="68888"/>
    <lineage>
        <taxon>Eukaryota</taxon>
        <taxon>Metazoa</taxon>
        <taxon>Ecdysozoa</taxon>
        <taxon>Nematoda</taxon>
        <taxon>Enoplea</taxon>
        <taxon>Dorylaimia</taxon>
        <taxon>Trichinellida</taxon>
        <taxon>Trichuridae</taxon>
        <taxon>Trichuris</taxon>
    </lineage>
</organism>
<dbReference type="EMBL" id="KL367508">
    <property type="protein sequence ID" value="KFD68087.1"/>
    <property type="molecule type" value="Genomic_DNA"/>
</dbReference>
<dbReference type="PANTHER" id="PTHR19441">
    <property type="entry name" value="WHEY ACDIC PROTEIN WAP"/>
    <property type="match status" value="1"/>
</dbReference>
<evidence type="ECO:0000313" key="4">
    <source>
        <dbReference type="Proteomes" id="UP000030764"/>
    </source>
</evidence>
<dbReference type="InterPro" id="IPR050514">
    <property type="entry name" value="WAP_four-disulfide_core"/>
</dbReference>
<dbReference type="PANTHER" id="PTHR19441:SF95">
    <property type="entry name" value="PERLWAPIN ISOFORM X1"/>
    <property type="match status" value="1"/>
</dbReference>
<dbReference type="Proteomes" id="UP000030758">
    <property type="component" value="Unassembled WGS sequence"/>
</dbReference>
<keyword evidence="4" id="KW-1185">Reference proteome</keyword>
<dbReference type="Proteomes" id="UP000030764">
    <property type="component" value="Unassembled WGS sequence"/>
</dbReference>
<dbReference type="GO" id="GO:0004867">
    <property type="term" value="F:serine-type endopeptidase inhibitor activity"/>
    <property type="evidence" value="ECO:0007669"/>
    <property type="project" value="TreeGrafter"/>
</dbReference>
<dbReference type="SUPFAM" id="SSF57256">
    <property type="entry name" value="Elafin-like"/>
    <property type="match status" value="2"/>
</dbReference>
<name>A0A085NF41_9BILA</name>
<dbReference type="GO" id="GO:0005615">
    <property type="term" value="C:extracellular space"/>
    <property type="evidence" value="ECO:0007669"/>
    <property type="project" value="TreeGrafter"/>
</dbReference>
<dbReference type="SMART" id="SM00217">
    <property type="entry name" value="WAP"/>
    <property type="match status" value="2"/>
</dbReference>
<accession>A0A085NF41</accession>
<protein>
    <recommendedName>
        <fullName evidence="1">WAP domain-containing protein</fullName>
    </recommendedName>
</protein>
<evidence type="ECO:0000313" key="2">
    <source>
        <dbReference type="EMBL" id="KFD55675.1"/>
    </source>
</evidence>
<reference evidence="3 4" key="1">
    <citation type="journal article" date="2014" name="Nat. Genet.">
        <title>Genome and transcriptome of the porcine whipworm Trichuris suis.</title>
        <authorList>
            <person name="Jex A.R."/>
            <person name="Nejsum P."/>
            <person name="Schwarz E.M."/>
            <person name="Hu L."/>
            <person name="Young N.D."/>
            <person name="Hall R.S."/>
            <person name="Korhonen P.K."/>
            <person name="Liao S."/>
            <person name="Thamsborg S."/>
            <person name="Xia J."/>
            <person name="Xu P."/>
            <person name="Wang S."/>
            <person name="Scheerlinck J.P."/>
            <person name="Hofmann A."/>
            <person name="Sternberg P.W."/>
            <person name="Wang J."/>
            <person name="Gasser R.B."/>
        </authorList>
    </citation>
    <scope>NUCLEOTIDE SEQUENCE [LARGE SCALE GENOMIC DNA]</scope>
    <source>
        <strain evidence="3">DCEP-RM93F</strain>
        <strain evidence="2">DCEP-RM93M</strain>
    </source>
</reference>
<dbReference type="PROSITE" id="PS51390">
    <property type="entry name" value="WAP"/>
    <property type="match status" value="1"/>
</dbReference>
<dbReference type="AlphaFoldDB" id="A0A085NF41"/>
<dbReference type="InterPro" id="IPR008197">
    <property type="entry name" value="WAP_dom"/>
</dbReference>
<evidence type="ECO:0000259" key="1">
    <source>
        <dbReference type="PROSITE" id="PS51390"/>
    </source>
</evidence>
<evidence type="ECO:0000313" key="3">
    <source>
        <dbReference type="EMBL" id="KFD68087.1"/>
    </source>
</evidence>
<proteinExistence type="predicted"/>
<dbReference type="Pfam" id="PF00095">
    <property type="entry name" value="WAP"/>
    <property type="match status" value="3"/>
</dbReference>
<sequence>MKLCTFRHKQKMCNATQTLPFELQLALRYLVFAYTYRLLINDNSASNRQTDSMKISLMFPLLLLSMTILGTSKAAMHDLYCPPDDNYGEVSKHLCGTDDDCVKEERCCQSGPVVKCVRSWRHYEDVTDVKVGVCGMLTVRQKKIPPNCRAHQDCPGKGLCCEQRCIAQGAPAPKAKEGYCPSTTRLNVTVKECESDVTCPAKEKCCHFRSLITCVIPKAQMGGGPRKGKCPNKTTDDKPFENLKLCNGDSDCFYQDKCCKTSLTKRCMDVSPKPRKTWWKFN</sequence>